<dbReference type="EMBL" id="GGEC01064257">
    <property type="protein sequence ID" value="MBX44741.1"/>
    <property type="molecule type" value="Transcribed_RNA"/>
</dbReference>
<proteinExistence type="predicted"/>
<accession>A0A2P2NQS1</accession>
<organism evidence="1">
    <name type="scientific">Rhizophora mucronata</name>
    <name type="common">Asiatic mangrove</name>
    <dbReference type="NCBI Taxonomy" id="61149"/>
    <lineage>
        <taxon>Eukaryota</taxon>
        <taxon>Viridiplantae</taxon>
        <taxon>Streptophyta</taxon>
        <taxon>Embryophyta</taxon>
        <taxon>Tracheophyta</taxon>
        <taxon>Spermatophyta</taxon>
        <taxon>Magnoliopsida</taxon>
        <taxon>eudicotyledons</taxon>
        <taxon>Gunneridae</taxon>
        <taxon>Pentapetalae</taxon>
        <taxon>rosids</taxon>
        <taxon>fabids</taxon>
        <taxon>Malpighiales</taxon>
        <taxon>Rhizophoraceae</taxon>
        <taxon>Rhizophora</taxon>
    </lineage>
</organism>
<dbReference type="AlphaFoldDB" id="A0A2P2NQS1"/>
<name>A0A2P2NQS1_RHIMU</name>
<evidence type="ECO:0000313" key="1">
    <source>
        <dbReference type="EMBL" id="MBX44741.1"/>
    </source>
</evidence>
<sequence>MHYHLSLDTSKRKRKK</sequence>
<protein>
    <submittedName>
        <fullName evidence="1">Uncharacterized protein</fullName>
    </submittedName>
</protein>
<reference evidence="1" key="1">
    <citation type="submission" date="2018-02" db="EMBL/GenBank/DDBJ databases">
        <title>Rhizophora mucronata_Transcriptome.</title>
        <authorList>
            <person name="Meera S.P."/>
            <person name="Sreeshan A."/>
            <person name="Augustine A."/>
        </authorList>
    </citation>
    <scope>NUCLEOTIDE SEQUENCE</scope>
    <source>
        <tissue evidence="1">Leaf</tissue>
    </source>
</reference>